<dbReference type="OrthoDB" id="8021018at2"/>
<dbReference type="STRING" id="1238182.C882_3924"/>
<keyword evidence="2" id="KW-0732">Signal</keyword>
<evidence type="ECO:0000313" key="5">
    <source>
        <dbReference type="Proteomes" id="UP000009881"/>
    </source>
</evidence>
<evidence type="ECO:0000256" key="2">
    <source>
        <dbReference type="SAM" id="SignalP"/>
    </source>
</evidence>
<dbReference type="Pfam" id="PF05239">
    <property type="entry name" value="PRC"/>
    <property type="match status" value="1"/>
</dbReference>
<dbReference type="SUPFAM" id="SSF50346">
    <property type="entry name" value="PRC-barrel domain"/>
    <property type="match status" value="1"/>
</dbReference>
<feature type="chain" id="PRO_5003930243" description="PRC-barrel domain-containing protein" evidence="2">
    <location>
        <begin position="23"/>
        <end position="282"/>
    </location>
</feature>
<dbReference type="Gene3D" id="2.30.30.240">
    <property type="entry name" value="PRC-barrel domain"/>
    <property type="match status" value="1"/>
</dbReference>
<dbReference type="AlphaFoldDB" id="K9HTE7"/>
<dbReference type="Proteomes" id="UP000009881">
    <property type="component" value="Unassembled WGS sequence"/>
</dbReference>
<dbReference type="RefSeq" id="WP_009540032.1">
    <property type="nucleotide sequence ID" value="NZ_ANHY01000006.1"/>
</dbReference>
<dbReference type="EMBL" id="ANHY01000006">
    <property type="protein sequence ID" value="EKV31551.1"/>
    <property type="molecule type" value="Genomic_DNA"/>
</dbReference>
<reference evidence="4 5" key="1">
    <citation type="journal article" date="2013" name="Genome Announc.">
        <title>Draft Genome Sequence of an Alphaproteobacterium, Caenispirillum salinarum AK4(T), Isolated from a Solar Saltern.</title>
        <authorList>
            <person name="Khatri I."/>
            <person name="Singh A."/>
            <person name="Korpole S."/>
            <person name="Pinnaka A.K."/>
            <person name="Subramanian S."/>
        </authorList>
    </citation>
    <scope>NUCLEOTIDE SEQUENCE [LARGE SCALE GENOMIC DNA]</scope>
    <source>
        <strain evidence="4 5">AK4</strain>
    </source>
</reference>
<accession>K9HTE7</accession>
<dbReference type="InterPro" id="IPR011033">
    <property type="entry name" value="PRC_barrel-like_sf"/>
</dbReference>
<evidence type="ECO:0000256" key="1">
    <source>
        <dbReference type="SAM" id="MobiDB-lite"/>
    </source>
</evidence>
<keyword evidence="5" id="KW-1185">Reference proteome</keyword>
<organism evidence="4 5">
    <name type="scientific">Caenispirillum salinarum AK4</name>
    <dbReference type="NCBI Taxonomy" id="1238182"/>
    <lineage>
        <taxon>Bacteria</taxon>
        <taxon>Pseudomonadati</taxon>
        <taxon>Pseudomonadota</taxon>
        <taxon>Alphaproteobacteria</taxon>
        <taxon>Rhodospirillales</taxon>
        <taxon>Novispirillaceae</taxon>
        <taxon>Caenispirillum</taxon>
    </lineage>
</organism>
<sequence>MTRHIGVSALAIAMTLGGAAFAQDGGNQNQQMQNQQQAAQGQNQDIQVLSQWNYDELYQGGLRAETMLDADVFGPNMDEIGSVENVILDRDNQIVAIIAQVGGFWDIGDTHIAVPWDKVQMTQGGFQIPVTEDTVAEYGLYAEPSIVNKSNLQSTRVVDDDLIAGRQTWKLTGLIDDYAVLNTGAGYGYIDDAIFTEDGKLDAVVVQPDYAGYGVGGAYAYPFYGYGYGWTPDAEAYDLRYEADELAEMDPFDYGRMQGPAQTAMEPAGQDMRGETGEQQQD</sequence>
<protein>
    <recommendedName>
        <fullName evidence="3">PRC-barrel domain-containing protein</fullName>
    </recommendedName>
</protein>
<evidence type="ECO:0000313" key="4">
    <source>
        <dbReference type="EMBL" id="EKV31551.1"/>
    </source>
</evidence>
<name>K9HTE7_9PROT</name>
<feature type="signal peptide" evidence="2">
    <location>
        <begin position="1"/>
        <end position="22"/>
    </location>
</feature>
<feature type="domain" description="PRC-barrel" evidence="3">
    <location>
        <begin position="65"/>
        <end position="134"/>
    </location>
</feature>
<evidence type="ECO:0000259" key="3">
    <source>
        <dbReference type="Pfam" id="PF05239"/>
    </source>
</evidence>
<comment type="caution">
    <text evidence="4">The sequence shown here is derived from an EMBL/GenBank/DDBJ whole genome shotgun (WGS) entry which is preliminary data.</text>
</comment>
<dbReference type="PATRIC" id="fig|1238182.3.peg.1586"/>
<gene>
    <name evidence="4" type="ORF">C882_3924</name>
</gene>
<proteinExistence type="predicted"/>
<dbReference type="InterPro" id="IPR027275">
    <property type="entry name" value="PRC-brl_dom"/>
</dbReference>
<dbReference type="eggNOG" id="ENOG50315X1">
    <property type="taxonomic scope" value="Bacteria"/>
</dbReference>
<feature type="region of interest" description="Disordered" evidence="1">
    <location>
        <begin position="257"/>
        <end position="282"/>
    </location>
</feature>